<evidence type="ECO:0000313" key="3">
    <source>
        <dbReference type="Proteomes" id="UP000789901"/>
    </source>
</evidence>
<gene>
    <name evidence="2" type="ORF">GMARGA_LOCUS17117</name>
</gene>
<keyword evidence="3" id="KW-1185">Reference proteome</keyword>
<reference evidence="2 3" key="1">
    <citation type="submission" date="2021-06" db="EMBL/GenBank/DDBJ databases">
        <authorList>
            <person name="Kallberg Y."/>
            <person name="Tangrot J."/>
            <person name="Rosling A."/>
        </authorList>
    </citation>
    <scope>NUCLEOTIDE SEQUENCE [LARGE SCALE GENOMIC DNA]</scope>
    <source>
        <strain evidence="2 3">120-4 pot B 10/14</strain>
    </source>
</reference>
<dbReference type="EMBL" id="CAJVQB010012765">
    <property type="protein sequence ID" value="CAG8757822.1"/>
    <property type="molecule type" value="Genomic_DNA"/>
</dbReference>
<name>A0ABN7VEB0_GIGMA</name>
<protein>
    <submittedName>
        <fullName evidence="2">769_t:CDS:1</fullName>
    </submittedName>
</protein>
<sequence>TKKKEEIFNSIIEELEYKEKLVLGLKWFREVLIPKEKEEYESWHIEWSKGFLADDIELSLKRINLFKNQAWNIALISLMNKKARNQEEGKKGKKTKRKEKKTNNLKEKIEKKEKVEKDKTVK</sequence>
<feature type="non-terminal residue" evidence="2">
    <location>
        <position position="1"/>
    </location>
</feature>
<accession>A0ABN7VEB0</accession>
<proteinExistence type="predicted"/>
<feature type="compositionally biased region" description="Basic and acidic residues" evidence="1">
    <location>
        <begin position="101"/>
        <end position="122"/>
    </location>
</feature>
<feature type="compositionally biased region" description="Basic residues" evidence="1">
    <location>
        <begin position="91"/>
        <end position="100"/>
    </location>
</feature>
<evidence type="ECO:0000256" key="1">
    <source>
        <dbReference type="SAM" id="MobiDB-lite"/>
    </source>
</evidence>
<dbReference type="Proteomes" id="UP000789901">
    <property type="component" value="Unassembled WGS sequence"/>
</dbReference>
<evidence type="ECO:0000313" key="2">
    <source>
        <dbReference type="EMBL" id="CAG8757822.1"/>
    </source>
</evidence>
<feature type="region of interest" description="Disordered" evidence="1">
    <location>
        <begin position="84"/>
        <end position="122"/>
    </location>
</feature>
<organism evidence="2 3">
    <name type="scientific">Gigaspora margarita</name>
    <dbReference type="NCBI Taxonomy" id="4874"/>
    <lineage>
        <taxon>Eukaryota</taxon>
        <taxon>Fungi</taxon>
        <taxon>Fungi incertae sedis</taxon>
        <taxon>Mucoromycota</taxon>
        <taxon>Glomeromycotina</taxon>
        <taxon>Glomeromycetes</taxon>
        <taxon>Diversisporales</taxon>
        <taxon>Gigasporaceae</taxon>
        <taxon>Gigaspora</taxon>
    </lineage>
</organism>
<comment type="caution">
    <text evidence="2">The sequence shown here is derived from an EMBL/GenBank/DDBJ whole genome shotgun (WGS) entry which is preliminary data.</text>
</comment>